<name>A0A067QLN1_ZOONE</name>
<protein>
    <recommendedName>
        <fullName evidence="3">Histone-lysine N-methyltransferase SETMAR</fullName>
    </recommendedName>
</protein>
<evidence type="ECO:0000313" key="2">
    <source>
        <dbReference type="Proteomes" id="UP000027135"/>
    </source>
</evidence>
<sequence length="48" mass="5473">FLHYDNALSHTSLVVQQFLAEKSIPIITQPPYSLDLAPSDFWLFPALK</sequence>
<feature type="non-terminal residue" evidence="1">
    <location>
        <position position="48"/>
    </location>
</feature>
<accession>A0A067QLN1</accession>
<gene>
    <name evidence="1" type="ORF">L798_01401</name>
</gene>
<proteinExistence type="predicted"/>
<evidence type="ECO:0000313" key="1">
    <source>
        <dbReference type="EMBL" id="KDR09008.1"/>
    </source>
</evidence>
<reference evidence="1 2" key="1">
    <citation type="journal article" date="2014" name="Nat. Commun.">
        <title>Molecular traces of alternative social organization in a termite genome.</title>
        <authorList>
            <person name="Terrapon N."/>
            <person name="Li C."/>
            <person name="Robertson H.M."/>
            <person name="Ji L."/>
            <person name="Meng X."/>
            <person name="Booth W."/>
            <person name="Chen Z."/>
            <person name="Childers C.P."/>
            <person name="Glastad K.M."/>
            <person name="Gokhale K."/>
            <person name="Gowin J."/>
            <person name="Gronenberg W."/>
            <person name="Hermansen R.A."/>
            <person name="Hu H."/>
            <person name="Hunt B.G."/>
            <person name="Huylmans A.K."/>
            <person name="Khalil S.M."/>
            <person name="Mitchell R.D."/>
            <person name="Munoz-Torres M.C."/>
            <person name="Mustard J.A."/>
            <person name="Pan H."/>
            <person name="Reese J.T."/>
            <person name="Scharf M.E."/>
            <person name="Sun F."/>
            <person name="Vogel H."/>
            <person name="Xiao J."/>
            <person name="Yang W."/>
            <person name="Yang Z."/>
            <person name="Yang Z."/>
            <person name="Zhou J."/>
            <person name="Zhu J."/>
            <person name="Brent C.S."/>
            <person name="Elsik C.G."/>
            <person name="Goodisman M.A."/>
            <person name="Liberles D.A."/>
            <person name="Roe R.M."/>
            <person name="Vargo E.L."/>
            <person name="Vilcinskas A."/>
            <person name="Wang J."/>
            <person name="Bornberg-Bauer E."/>
            <person name="Korb J."/>
            <person name="Zhang G."/>
            <person name="Liebig J."/>
        </authorList>
    </citation>
    <scope>NUCLEOTIDE SEQUENCE [LARGE SCALE GENOMIC DNA]</scope>
    <source>
        <tissue evidence="1">Whole organism</tissue>
    </source>
</reference>
<dbReference type="Proteomes" id="UP000027135">
    <property type="component" value="Unassembled WGS sequence"/>
</dbReference>
<dbReference type="Gene3D" id="3.30.420.10">
    <property type="entry name" value="Ribonuclease H-like superfamily/Ribonuclease H"/>
    <property type="match status" value="1"/>
</dbReference>
<dbReference type="GO" id="GO:0003676">
    <property type="term" value="F:nucleic acid binding"/>
    <property type="evidence" value="ECO:0007669"/>
    <property type="project" value="InterPro"/>
</dbReference>
<keyword evidence="2" id="KW-1185">Reference proteome</keyword>
<dbReference type="AlphaFoldDB" id="A0A067QLN1"/>
<dbReference type="InParanoid" id="A0A067QLN1"/>
<organism evidence="1 2">
    <name type="scientific">Zootermopsis nevadensis</name>
    <name type="common">Dampwood termite</name>
    <dbReference type="NCBI Taxonomy" id="136037"/>
    <lineage>
        <taxon>Eukaryota</taxon>
        <taxon>Metazoa</taxon>
        <taxon>Ecdysozoa</taxon>
        <taxon>Arthropoda</taxon>
        <taxon>Hexapoda</taxon>
        <taxon>Insecta</taxon>
        <taxon>Pterygota</taxon>
        <taxon>Neoptera</taxon>
        <taxon>Polyneoptera</taxon>
        <taxon>Dictyoptera</taxon>
        <taxon>Blattodea</taxon>
        <taxon>Blattoidea</taxon>
        <taxon>Termitoidae</taxon>
        <taxon>Termopsidae</taxon>
        <taxon>Zootermopsis</taxon>
    </lineage>
</organism>
<feature type="non-terminal residue" evidence="1">
    <location>
        <position position="1"/>
    </location>
</feature>
<dbReference type="EMBL" id="KK853284">
    <property type="protein sequence ID" value="KDR09008.1"/>
    <property type="molecule type" value="Genomic_DNA"/>
</dbReference>
<evidence type="ECO:0008006" key="3">
    <source>
        <dbReference type="Google" id="ProtNLM"/>
    </source>
</evidence>
<dbReference type="InterPro" id="IPR036397">
    <property type="entry name" value="RNaseH_sf"/>
</dbReference>